<feature type="transmembrane region" description="Helical" evidence="1">
    <location>
        <begin position="48"/>
        <end position="76"/>
    </location>
</feature>
<evidence type="ECO:0000256" key="1">
    <source>
        <dbReference type="SAM" id="Phobius"/>
    </source>
</evidence>
<gene>
    <name evidence="2" type="ORF">I8J34_11785</name>
</gene>
<comment type="caution">
    <text evidence="2">The sequence shown here is derived from an EMBL/GenBank/DDBJ whole genome shotgun (WGS) entry which is preliminary data.</text>
</comment>
<keyword evidence="1" id="KW-1133">Transmembrane helix</keyword>
<evidence type="ECO:0000313" key="2">
    <source>
        <dbReference type="EMBL" id="MBT0961853.1"/>
    </source>
</evidence>
<feature type="transmembrane region" description="Helical" evidence="1">
    <location>
        <begin position="5"/>
        <end position="28"/>
    </location>
</feature>
<keyword evidence="1" id="KW-0812">Transmembrane</keyword>
<protein>
    <submittedName>
        <fullName evidence="2">Uncharacterized protein</fullName>
    </submittedName>
</protein>
<proteinExistence type="predicted"/>
<dbReference type="Proteomes" id="UP000694660">
    <property type="component" value="Unassembled WGS sequence"/>
</dbReference>
<organism evidence="2 3">
    <name type="scientific">Denitromonas iodatirespirans</name>
    <dbReference type="NCBI Taxonomy" id="2795389"/>
    <lineage>
        <taxon>Bacteria</taxon>
        <taxon>Pseudomonadati</taxon>
        <taxon>Pseudomonadota</taxon>
        <taxon>Betaproteobacteria</taxon>
        <taxon>Rhodocyclales</taxon>
        <taxon>Zoogloeaceae</taxon>
        <taxon>Denitromonas</taxon>
    </lineage>
</organism>
<accession>A0A944H826</accession>
<sequence>MFKRLLYSVLSCALSAFVLWWLFVEIAIHHEMVSTNTPTREALGDDFGFGILIGLVVFPLTLLGSVLIGIVTWLLLRKRAIRLHESASPPP</sequence>
<dbReference type="AlphaFoldDB" id="A0A944H826"/>
<dbReference type="RefSeq" id="WP_214361605.1">
    <property type="nucleotide sequence ID" value="NZ_JAEKFT010000011.1"/>
</dbReference>
<dbReference type="EMBL" id="JAEKFT010000011">
    <property type="protein sequence ID" value="MBT0961853.1"/>
    <property type="molecule type" value="Genomic_DNA"/>
</dbReference>
<evidence type="ECO:0000313" key="3">
    <source>
        <dbReference type="Proteomes" id="UP000694660"/>
    </source>
</evidence>
<name>A0A944H826_DENI1</name>
<keyword evidence="3" id="KW-1185">Reference proteome</keyword>
<reference evidence="3" key="1">
    <citation type="journal article" date="2022" name="ISME J.">
        <title>Genetic and phylogenetic analysis of dissimilatory iodate-reducing bacteria identifies potential niches across the world's oceans.</title>
        <authorList>
            <person name="Reyes-Umana V."/>
            <person name="Henning Z."/>
            <person name="Lee K."/>
            <person name="Barnum T.P."/>
            <person name="Coates J.D."/>
        </authorList>
    </citation>
    <scope>NUCLEOTIDE SEQUENCE [LARGE SCALE GENOMIC DNA]</scope>
    <source>
        <strain evidence="3">IR12</strain>
    </source>
</reference>
<keyword evidence="1" id="KW-0472">Membrane</keyword>